<dbReference type="Pfam" id="PF03378">
    <property type="entry name" value="CAS_CSE1"/>
    <property type="match status" value="1"/>
</dbReference>
<dbReference type="Gene3D" id="1.25.10.10">
    <property type="entry name" value="Leucine-rich Repeat Variant"/>
    <property type="match status" value="1"/>
</dbReference>
<evidence type="ECO:0000256" key="2">
    <source>
        <dbReference type="ARBA" id="ARBA00004496"/>
    </source>
</evidence>
<dbReference type="GO" id="GO:0006606">
    <property type="term" value="P:protein import into nucleus"/>
    <property type="evidence" value="ECO:0007669"/>
    <property type="project" value="TreeGrafter"/>
</dbReference>
<dbReference type="Pfam" id="PF03810">
    <property type="entry name" value="IBN_N"/>
    <property type="match status" value="1"/>
</dbReference>
<proteinExistence type="inferred from homology"/>
<dbReference type="EMBL" id="HG937694">
    <property type="protein sequence ID" value="CDP37324.1"/>
    <property type="molecule type" value="Genomic_DNA"/>
</dbReference>
<dbReference type="PANTHER" id="PTHR10997:SF8">
    <property type="entry name" value="EXPORTIN-2"/>
    <property type="match status" value="1"/>
</dbReference>
<organism evidence="9">
    <name type="scientific">Blastobotrys adeninivorans</name>
    <name type="common">Yeast</name>
    <name type="synonym">Arxula adeninivorans</name>
    <dbReference type="NCBI Taxonomy" id="409370"/>
    <lineage>
        <taxon>Eukaryota</taxon>
        <taxon>Fungi</taxon>
        <taxon>Dikarya</taxon>
        <taxon>Ascomycota</taxon>
        <taxon>Saccharomycotina</taxon>
        <taxon>Dipodascomycetes</taxon>
        <taxon>Dipodascales</taxon>
        <taxon>Trichomonascaceae</taxon>
        <taxon>Blastobotrys</taxon>
    </lineage>
</organism>
<dbReference type="Pfam" id="PF08506">
    <property type="entry name" value="Cse1"/>
    <property type="match status" value="1"/>
</dbReference>
<dbReference type="InterPro" id="IPR011989">
    <property type="entry name" value="ARM-like"/>
</dbReference>
<evidence type="ECO:0000256" key="5">
    <source>
        <dbReference type="ARBA" id="ARBA00022490"/>
    </source>
</evidence>
<dbReference type="PhylomeDB" id="A0A060T952"/>
<dbReference type="GO" id="GO:0005829">
    <property type="term" value="C:cytosol"/>
    <property type="evidence" value="ECO:0007669"/>
    <property type="project" value="TreeGrafter"/>
</dbReference>
<sequence>MGSGDLQALAALLEKSVDYTQARSAEQSLRQSENVQGFSILVLQVVASSEFSMNIRLAGAVFFKNLIRRKWTDEDGNYKLPAQDVQSLKSEIVPLMISLPPNLQVQIGEAVSIMADSDFPDRWENLVPTLVAQLGEDGRTNNGVLTVAHSIFKRWRPLFRSDALMLEIKLVLEQFSTPFLALMQQTDKFIQAHSGDKKALEVHFETMLLICKIFFDLNCQDIPEFFEDNMEACFDVFHRYLTYSNPVMATDEDEEVDPVVAVKSSICEILQLYTQRYEEEFGKLLPNFVNTTWTLLTTTGLEPKYDLLVSKAMAFLTAVANIQRHAPIFEQSLDQVIKLIVLPNMALRTSDEELFEDDPIEFIRRDLEGSDSDTRRRAATDFIRELSEKLEGKVTTVAMGYVQGYLDNFNKDKAQNWRDKDAAIYLYSAIAAKGTVTSAGISSTNISLDVVGFFTQNIAPDLMATGISPILKVDAIKYIHNFRNQLTKDQLKEAFPLLASHLQSPEYVVHTYAAITIERILSIRVDNNRVLMFQRADIEPLARDLLINLFKLIISNGKTPEKLAENEFLIKCVMRILITIESGAASFGEEILQQLMNIITEISKNPSNPRFNHYAFESVGAVVRYCTQAIGAEKIEAAVMPPCVNILGQDIQEFVPYVLQILSQMLRSGPSTTSLPQSYASLVGPLMSPALWETRGNVPALVSLLQAMLNHGGHQAIIANNSVEPLLGVFQKLIASQVNDKYGLDLLEDILTNFPADSLQPYLNQIAVLLMQRLQSSKTDRFVARLSRFVYFISAVEGHPNLGPDFASQLFDTVQDGIFGRIFQQFVLPATLKISGSLERKIAAVGLTRLLTQNNQFLGGKYADKFLPGTEVLIKLLKSEIAEAMDDVDVAGQADLDELSFGSSFSRLATTATKIVDPAPSVKSPASFFVSEFKRIDSAHNGAVKQQLASLPDDLKEYLGSINF</sequence>
<keyword evidence="7" id="KW-0539">Nucleus</keyword>
<keyword evidence="4" id="KW-0813">Transport</keyword>
<evidence type="ECO:0000259" key="8">
    <source>
        <dbReference type="PROSITE" id="PS50166"/>
    </source>
</evidence>
<gene>
    <name evidence="9" type="ORF">GNLVRS02_ARAD1D08844g</name>
</gene>
<accession>A0A060T952</accession>
<evidence type="ECO:0000256" key="6">
    <source>
        <dbReference type="ARBA" id="ARBA00022927"/>
    </source>
</evidence>
<dbReference type="InterPro" id="IPR013713">
    <property type="entry name" value="XPO2_central"/>
</dbReference>
<evidence type="ECO:0000256" key="4">
    <source>
        <dbReference type="ARBA" id="ARBA00022448"/>
    </source>
</evidence>
<evidence type="ECO:0000256" key="3">
    <source>
        <dbReference type="ARBA" id="ARBA00008669"/>
    </source>
</evidence>
<dbReference type="PANTHER" id="PTHR10997">
    <property type="entry name" value="IMPORTIN-7, 8, 11"/>
    <property type="match status" value="1"/>
</dbReference>
<evidence type="ECO:0000313" key="9">
    <source>
        <dbReference type="EMBL" id="CDP37324.1"/>
    </source>
</evidence>
<dbReference type="InterPro" id="IPR016024">
    <property type="entry name" value="ARM-type_fold"/>
</dbReference>
<dbReference type="SMART" id="SM00913">
    <property type="entry name" value="IBN_N"/>
    <property type="match status" value="1"/>
</dbReference>
<keyword evidence="6" id="KW-0653">Protein transport</keyword>
<reference evidence="9" key="1">
    <citation type="submission" date="2014-02" db="EMBL/GenBank/DDBJ databases">
        <authorList>
            <person name="Genoscope - CEA"/>
        </authorList>
    </citation>
    <scope>NUCLEOTIDE SEQUENCE</scope>
    <source>
        <strain evidence="9">LS3</strain>
    </source>
</reference>
<comment type="similarity">
    <text evidence="3">Belongs to the XPO2/CSE1 family.</text>
</comment>
<evidence type="ECO:0000256" key="1">
    <source>
        <dbReference type="ARBA" id="ARBA00004123"/>
    </source>
</evidence>
<dbReference type="GO" id="GO:0005635">
    <property type="term" value="C:nuclear envelope"/>
    <property type="evidence" value="ECO:0007669"/>
    <property type="project" value="TreeGrafter"/>
</dbReference>
<reference evidence="9" key="2">
    <citation type="submission" date="2014-06" db="EMBL/GenBank/DDBJ databases">
        <title>The complete genome of Blastobotrys (Arxula) adeninivorans LS3 - a yeast of biotechnological interest.</title>
        <authorList>
            <person name="Kunze G."/>
            <person name="Gaillardin C."/>
            <person name="Czernicka M."/>
            <person name="Durrens P."/>
            <person name="Martin T."/>
            <person name="Boer E."/>
            <person name="Gabaldon T."/>
            <person name="Cruz J."/>
            <person name="Talla E."/>
            <person name="Marck C."/>
            <person name="Goffeau A."/>
            <person name="Barbe V."/>
            <person name="Baret P."/>
            <person name="Baronian K."/>
            <person name="Beier S."/>
            <person name="Bleykasten C."/>
            <person name="Bode R."/>
            <person name="Casaregola S."/>
            <person name="Despons L."/>
            <person name="Fairhead C."/>
            <person name="Giersberg M."/>
            <person name="Gierski P."/>
            <person name="Hahnel U."/>
            <person name="Hartmann A."/>
            <person name="Jankowska D."/>
            <person name="Jubin C."/>
            <person name="Jung P."/>
            <person name="Lafontaine I."/>
            <person name="Leh-Louis V."/>
            <person name="Lemaire M."/>
            <person name="Marcet-Houben M."/>
            <person name="Mascher M."/>
            <person name="Morel G."/>
            <person name="Richard G.-F."/>
            <person name="Riechen J."/>
            <person name="Sacerdot C."/>
            <person name="Sarkar A."/>
            <person name="Savel G."/>
            <person name="Schacherer J."/>
            <person name="Sherman D."/>
            <person name="Straub M.-L."/>
            <person name="Stein N."/>
            <person name="Thierry A."/>
            <person name="Trautwein-Schult A."/>
            <person name="Westhof E."/>
            <person name="Worch S."/>
            <person name="Dujon B."/>
            <person name="Souciet J.-L."/>
            <person name="Wincker P."/>
            <person name="Scholz U."/>
            <person name="Neuveglise N."/>
        </authorList>
    </citation>
    <scope>NUCLEOTIDE SEQUENCE</scope>
    <source>
        <strain evidence="9">LS3</strain>
    </source>
</reference>
<dbReference type="SUPFAM" id="SSF48371">
    <property type="entry name" value="ARM repeat"/>
    <property type="match status" value="1"/>
</dbReference>
<dbReference type="GO" id="GO:0031267">
    <property type="term" value="F:small GTPase binding"/>
    <property type="evidence" value="ECO:0007669"/>
    <property type="project" value="InterPro"/>
</dbReference>
<protein>
    <submittedName>
        <fullName evidence="9">ARAD1D08844p</fullName>
    </submittedName>
</protein>
<dbReference type="InterPro" id="IPR001494">
    <property type="entry name" value="Importin-beta_N"/>
</dbReference>
<dbReference type="GO" id="GO:0006611">
    <property type="term" value="P:protein export from nucleus"/>
    <property type="evidence" value="ECO:0007669"/>
    <property type="project" value="TreeGrafter"/>
</dbReference>
<comment type="subcellular location">
    <subcellularLocation>
        <location evidence="2">Cytoplasm</location>
    </subcellularLocation>
    <subcellularLocation>
        <location evidence="1">Nucleus</location>
    </subcellularLocation>
</comment>
<dbReference type="PROSITE" id="PS50166">
    <property type="entry name" value="IMPORTIN_B_NT"/>
    <property type="match status" value="1"/>
</dbReference>
<name>A0A060T952_BLAAD</name>
<dbReference type="GO" id="GO:0005049">
    <property type="term" value="F:nuclear export signal receptor activity"/>
    <property type="evidence" value="ECO:0007669"/>
    <property type="project" value="TreeGrafter"/>
</dbReference>
<dbReference type="AlphaFoldDB" id="A0A060T952"/>
<evidence type="ECO:0000256" key="7">
    <source>
        <dbReference type="ARBA" id="ARBA00023242"/>
    </source>
</evidence>
<dbReference type="InterPro" id="IPR005043">
    <property type="entry name" value="XPO2_C"/>
</dbReference>
<keyword evidence="5" id="KW-0963">Cytoplasm</keyword>
<dbReference type="FunFam" id="1.25.10.10:FF:000057">
    <property type="entry name" value="Exportin-2 isoform 1"/>
    <property type="match status" value="1"/>
</dbReference>
<feature type="domain" description="Importin N-terminal" evidence="8">
    <location>
        <begin position="25"/>
        <end position="98"/>
    </location>
</feature>